<dbReference type="PROSITE" id="PS52016">
    <property type="entry name" value="TONB_DEPENDENT_REC_3"/>
    <property type="match status" value="1"/>
</dbReference>
<dbReference type="InterPro" id="IPR039426">
    <property type="entry name" value="TonB-dep_rcpt-like"/>
</dbReference>
<keyword evidence="7 10" id="KW-0472">Membrane</keyword>
<evidence type="ECO:0000259" key="14">
    <source>
        <dbReference type="Pfam" id="PF07715"/>
    </source>
</evidence>
<keyword evidence="12" id="KW-0732">Signal</keyword>
<comment type="similarity">
    <text evidence="2 10 11">Belongs to the TonB-dependent receptor family.</text>
</comment>
<accession>A0A1L1PRI4</accession>
<evidence type="ECO:0000256" key="4">
    <source>
        <dbReference type="ARBA" id="ARBA00022452"/>
    </source>
</evidence>
<keyword evidence="16" id="KW-1185">Reference proteome</keyword>
<dbReference type="SUPFAM" id="SSF56935">
    <property type="entry name" value="Porins"/>
    <property type="match status" value="1"/>
</dbReference>
<reference evidence="16" key="1">
    <citation type="submission" date="2014-11" db="EMBL/GenBank/DDBJ databases">
        <title>Draft genome sequence of Hydrogenophaga intermedia S1.</title>
        <authorList>
            <person name="Gan H.M."/>
            <person name="Chew T.H."/>
            <person name="Stolz A."/>
        </authorList>
    </citation>
    <scope>NUCLEOTIDE SEQUENCE [LARGE SCALE GENOMIC DNA]</scope>
    <source>
        <strain evidence="16">S1</strain>
    </source>
</reference>
<feature type="chain" id="PRO_5009681656" evidence="12">
    <location>
        <begin position="21"/>
        <end position="711"/>
    </location>
</feature>
<dbReference type="InterPro" id="IPR012910">
    <property type="entry name" value="Plug_dom"/>
</dbReference>
<dbReference type="EMBL" id="CCAE010000009">
    <property type="protein sequence ID" value="CDN87211.1"/>
    <property type="molecule type" value="Genomic_DNA"/>
</dbReference>
<keyword evidence="4 10" id="KW-1134">Transmembrane beta strand</keyword>
<dbReference type="RefSeq" id="WP_009518062.1">
    <property type="nucleotide sequence ID" value="NZ_CCAE010000009.1"/>
</dbReference>
<keyword evidence="6 11" id="KW-0798">TonB box</keyword>
<evidence type="ECO:0000256" key="2">
    <source>
        <dbReference type="ARBA" id="ARBA00009810"/>
    </source>
</evidence>
<feature type="domain" description="TonB-dependent receptor-like beta-barrel" evidence="13">
    <location>
        <begin position="220"/>
        <end position="674"/>
    </location>
</feature>
<evidence type="ECO:0000256" key="1">
    <source>
        <dbReference type="ARBA" id="ARBA00004571"/>
    </source>
</evidence>
<dbReference type="Proteomes" id="UP000028878">
    <property type="component" value="Unassembled WGS sequence"/>
</dbReference>
<dbReference type="PANTHER" id="PTHR30069">
    <property type="entry name" value="TONB-DEPENDENT OUTER MEMBRANE RECEPTOR"/>
    <property type="match status" value="1"/>
</dbReference>
<protein>
    <submittedName>
        <fullName evidence="15">TonB-dependent receptor plug</fullName>
    </submittedName>
</protein>
<keyword evidence="3 10" id="KW-0813">Transport</keyword>
<name>A0A1L1PRI4_HYDIT</name>
<dbReference type="Gene3D" id="2.40.170.20">
    <property type="entry name" value="TonB-dependent receptor, beta-barrel domain"/>
    <property type="match status" value="1"/>
</dbReference>
<feature type="domain" description="TonB-dependent receptor plug" evidence="14">
    <location>
        <begin position="49"/>
        <end position="155"/>
    </location>
</feature>
<dbReference type="GO" id="GO:0044718">
    <property type="term" value="P:siderophore transmembrane transport"/>
    <property type="evidence" value="ECO:0007669"/>
    <property type="project" value="TreeGrafter"/>
</dbReference>
<proteinExistence type="inferred from homology"/>
<organism evidence="15 16">
    <name type="scientific">Hydrogenophaga intermedia</name>
    <dbReference type="NCBI Taxonomy" id="65786"/>
    <lineage>
        <taxon>Bacteria</taxon>
        <taxon>Pseudomonadati</taxon>
        <taxon>Pseudomonadota</taxon>
        <taxon>Betaproteobacteria</taxon>
        <taxon>Burkholderiales</taxon>
        <taxon>Comamonadaceae</taxon>
        <taxon>Hydrogenophaga</taxon>
    </lineage>
</organism>
<gene>
    <name evidence="15" type="ORF">BN948_01630</name>
</gene>
<evidence type="ECO:0000256" key="3">
    <source>
        <dbReference type="ARBA" id="ARBA00022448"/>
    </source>
</evidence>
<evidence type="ECO:0000256" key="11">
    <source>
        <dbReference type="RuleBase" id="RU003357"/>
    </source>
</evidence>
<evidence type="ECO:0000256" key="5">
    <source>
        <dbReference type="ARBA" id="ARBA00022692"/>
    </source>
</evidence>
<comment type="subcellular location">
    <subcellularLocation>
        <location evidence="1 10">Cell outer membrane</location>
        <topology evidence="1 10">Multi-pass membrane protein</topology>
    </subcellularLocation>
</comment>
<keyword evidence="9 10" id="KW-0998">Cell outer membrane</keyword>
<evidence type="ECO:0000256" key="9">
    <source>
        <dbReference type="ARBA" id="ARBA00023237"/>
    </source>
</evidence>
<dbReference type="Pfam" id="PF00593">
    <property type="entry name" value="TonB_dep_Rec_b-barrel"/>
    <property type="match status" value="1"/>
</dbReference>
<keyword evidence="8 15" id="KW-0675">Receptor</keyword>
<dbReference type="AlphaFoldDB" id="A0A1L1PRI4"/>
<dbReference type="GO" id="GO:0015344">
    <property type="term" value="F:siderophore uptake transmembrane transporter activity"/>
    <property type="evidence" value="ECO:0007669"/>
    <property type="project" value="TreeGrafter"/>
</dbReference>
<dbReference type="PANTHER" id="PTHR30069:SF28">
    <property type="entry name" value="TONB-DEPENDENT RECEPTOR YNCD-RELATED"/>
    <property type="match status" value="1"/>
</dbReference>
<evidence type="ECO:0000256" key="12">
    <source>
        <dbReference type="SAM" id="SignalP"/>
    </source>
</evidence>
<evidence type="ECO:0000256" key="7">
    <source>
        <dbReference type="ARBA" id="ARBA00023136"/>
    </source>
</evidence>
<evidence type="ECO:0000259" key="13">
    <source>
        <dbReference type="Pfam" id="PF00593"/>
    </source>
</evidence>
<evidence type="ECO:0000313" key="16">
    <source>
        <dbReference type="Proteomes" id="UP000028878"/>
    </source>
</evidence>
<dbReference type="GO" id="GO:0009279">
    <property type="term" value="C:cell outer membrane"/>
    <property type="evidence" value="ECO:0007669"/>
    <property type="project" value="UniProtKB-SubCell"/>
</dbReference>
<dbReference type="InterPro" id="IPR037066">
    <property type="entry name" value="Plug_dom_sf"/>
</dbReference>
<evidence type="ECO:0000313" key="15">
    <source>
        <dbReference type="EMBL" id="CDN87211.1"/>
    </source>
</evidence>
<dbReference type="InterPro" id="IPR036942">
    <property type="entry name" value="Beta-barrel_TonB_sf"/>
</dbReference>
<evidence type="ECO:0000256" key="8">
    <source>
        <dbReference type="ARBA" id="ARBA00023170"/>
    </source>
</evidence>
<dbReference type="Pfam" id="PF07715">
    <property type="entry name" value="Plug"/>
    <property type="match status" value="1"/>
</dbReference>
<evidence type="ECO:0000256" key="10">
    <source>
        <dbReference type="PROSITE-ProRule" id="PRU01360"/>
    </source>
</evidence>
<feature type="signal peptide" evidence="12">
    <location>
        <begin position="1"/>
        <end position="20"/>
    </location>
</feature>
<sequence precursor="true">MRFAAHLPLIGALAATAVHAQNRPPEGGALAPVVIRGSADAAQRWLGSASVDVVDGSELREGQLQINLSEGLGRVPGLVIRQRENYAQDLQVSIRGYGSRATFGVRGVRLFVDGIPASAPDGSGQAANFPLGSADRIEVVRGPFAALYGASSGGAILLYTEDGARPGEWRTGLAVGPDGLWRLSTQVLGQTGTAEAPGWSYALDVGRFETDGQRPQSAAHRSTANARLSRAHDGGRTTLVFNRQSAFSLDPLGLTRAQFDADPTQTDAAAINFNTRKSVSQTQAGIAWEQAIGGGHNVELMGYAGQRRVVQFQSIPTGAQAAPGSSGGVIDLDRDYWGFNARWRLQREWQGGELDLSAGLAMDRQNDARRGYNNFVGTALGVQGPLRRDETNRADTLDPYLRAAWTREDWTLEGGVRRVRTRFESSDRFLANGDDSGSARYSGTLPVVGARWRIAPNLQAFGSVGRGLETPTLNEAAYRSGGGAGLNTELNAARSTSAEIGLRGRHGAGLWNATLFDIRTRDEIVVQNNTGGRSTFQNAGRTERQGLELAGEWAFGEFALTSAYTAMSARYRDGFLTCTATLCPNVNAPTPIPAGQRMPGLPAQQFFAQLAWTPRWAATVGGVFTLEARRSGRVQVNDLNTDAAEAYTLFALGARFEQSTGPWTWRQFVRLDNLTDRRHAGSVIVNEGNGRFFEPGAGRSLSAGIELTRRF</sequence>
<keyword evidence="5 10" id="KW-0812">Transmembrane</keyword>
<dbReference type="InterPro" id="IPR000531">
    <property type="entry name" value="Beta-barrel_TonB"/>
</dbReference>
<dbReference type="Gene3D" id="2.170.130.10">
    <property type="entry name" value="TonB-dependent receptor, plug domain"/>
    <property type="match status" value="1"/>
</dbReference>
<evidence type="ECO:0000256" key="6">
    <source>
        <dbReference type="ARBA" id="ARBA00023077"/>
    </source>
</evidence>